<evidence type="ECO:0000313" key="1">
    <source>
        <dbReference type="EMBL" id="MDO7833632.1"/>
    </source>
</evidence>
<sequence>MSRAINVTASVADVTALCARHTIAISTIEALPAGGTRVVLLNPIGAERMRELMKTKIITKPVARSSAYIARQPQPRYR</sequence>
<accession>A0ABT8ZHG9</accession>
<dbReference type="EMBL" id="JAUQOM010000001">
    <property type="protein sequence ID" value="MDO7833632.1"/>
    <property type="molecule type" value="Genomic_DNA"/>
</dbReference>
<reference evidence="1" key="1">
    <citation type="submission" date="2023-07" db="EMBL/GenBank/DDBJ databases">
        <title>Bacterial whole genome sequence for Sphingobium sp. HBC34.</title>
        <authorList>
            <person name="Le V."/>
            <person name="Ko S.-R."/>
            <person name="Ahn C.-Y."/>
            <person name="Oh H.-M."/>
        </authorList>
    </citation>
    <scope>NUCLEOTIDE SEQUENCE</scope>
    <source>
        <strain evidence="1">HBC34</strain>
    </source>
</reference>
<comment type="caution">
    <text evidence="1">The sequence shown here is derived from an EMBL/GenBank/DDBJ whole genome shotgun (WGS) entry which is preliminary data.</text>
</comment>
<keyword evidence="2" id="KW-1185">Reference proteome</keyword>
<dbReference type="RefSeq" id="WP_304534172.1">
    <property type="nucleotide sequence ID" value="NZ_JAUQOM010000001.1"/>
</dbReference>
<protein>
    <submittedName>
        <fullName evidence="1">Uncharacterized protein</fullName>
    </submittedName>
</protein>
<proteinExistence type="predicted"/>
<name>A0ABT8ZHG9_9SPHN</name>
<evidence type="ECO:0000313" key="2">
    <source>
        <dbReference type="Proteomes" id="UP001176471"/>
    </source>
</evidence>
<organism evidence="1 2">
    <name type="scientific">Sphingobium cyanobacteriorum</name>
    <dbReference type="NCBI Taxonomy" id="3063954"/>
    <lineage>
        <taxon>Bacteria</taxon>
        <taxon>Pseudomonadati</taxon>
        <taxon>Pseudomonadota</taxon>
        <taxon>Alphaproteobacteria</taxon>
        <taxon>Sphingomonadales</taxon>
        <taxon>Sphingomonadaceae</taxon>
        <taxon>Sphingobium</taxon>
    </lineage>
</organism>
<dbReference type="Proteomes" id="UP001176471">
    <property type="component" value="Unassembled WGS sequence"/>
</dbReference>
<gene>
    <name evidence="1" type="ORF">Q4610_01105</name>
</gene>